<gene>
    <name evidence="2" type="ORF">BCR25_09700</name>
</gene>
<dbReference type="InterPro" id="IPR036388">
    <property type="entry name" value="WH-like_DNA-bd_sf"/>
</dbReference>
<dbReference type="InterPro" id="IPR009057">
    <property type="entry name" value="Homeodomain-like_sf"/>
</dbReference>
<proteinExistence type="predicted"/>
<evidence type="ECO:0000313" key="3">
    <source>
        <dbReference type="Proteomes" id="UP000095094"/>
    </source>
</evidence>
<dbReference type="GO" id="GO:0003677">
    <property type="term" value="F:DNA binding"/>
    <property type="evidence" value="ECO:0007669"/>
    <property type="project" value="InterPro"/>
</dbReference>
<dbReference type="OrthoDB" id="3684496at2"/>
<feature type="domain" description="HTH rpiR-type" evidence="1">
    <location>
        <begin position="4"/>
        <end position="80"/>
    </location>
</feature>
<dbReference type="RefSeq" id="WP_069664527.1">
    <property type="nucleotide sequence ID" value="NZ_JBHUJJ010000001.1"/>
</dbReference>
<evidence type="ECO:0000313" key="2">
    <source>
        <dbReference type="EMBL" id="OEG09774.1"/>
    </source>
</evidence>
<accession>A0A1E5GAP2</accession>
<dbReference type="PANTHER" id="PTHR30514:SF10">
    <property type="entry name" value="MURR_RPIR FAMILY TRANSCRIPTIONAL REGULATOR"/>
    <property type="match status" value="1"/>
</dbReference>
<dbReference type="Proteomes" id="UP000095094">
    <property type="component" value="Unassembled WGS sequence"/>
</dbReference>
<organism evidence="2 3">
    <name type="scientific">Enterococcus termitis</name>
    <dbReference type="NCBI Taxonomy" id="332950"/>
    <lineage>
        <taxon>Bacteria</taxon>
        <taxon>Bacillati</taxon>
        <taxon>Bacillota</taxon>
        <taxon>Bacilli</taxon>
        <taxon>Lactobacillales</taxon>
        <taxon>Enterococcaceae</taxon>
        <taxon>Enterococcus</taxon>
    </lineage>
</organism>
<dbReference type="GO" id="GO:0003700">
    <property type="term" value="F:DNA-binding transcription factor activity"/>
    <property type="evidence" value="ECO:0007669"/>
    <property type="project" value="InterPro"/>
</dbReference>
<protein>
    <recommendedName>
        <fullName evidence="1">HTH rpiR-type domain-containing protein</fullName>
    </recommendedName>
</protein>
<dbReference type="GO" id="GO:0097367">
    <property type="term" value="F:carbohydrate derivative binding"/>
    <property type="evidence" value="ECO:0007669"/>
    <property type="project" value="InterPro"/>
</dbReference>
<keyword evidence="3" id="KW-1185">Reference proteome</keyword>
<dbReference type="InterPro" id="IPR047640">
    <property type="entry name" value="RpiR-like"/>
</dbReference>
<dbReference type="Pfam" id="PF01418">
    <property type="entry name" value="HTH_6"/>
    <property type="match status" value="1"/>
</dbReference>
<sequence>MFNMVIMLLATLNSEPVGTNDYRISRFILSNLKDMHKYNISQLAKACFVSNSSVSRFCRKIGFRDFNELKHQFFQWTDIADTKFMFAGRREEALKDSYIDSIIKNLQLLKESIQETELQQLAKDILTYPKVAAFGSLHSQSVVLNLQTDLLTSGIVMDTRSRFQEQLEYIEEADNETLILLFSRGGSHLKRFLIHDLELSKNNRPKIVMISANRGFRNNKYIDQFIYYDEKEGFTAYPYAFEAIKGILALEVYMQNKKRGWNRSV</sequence>
<comment type="caution">
    <text evidence="2">The sequence shown here is derived from an EMBL/GenBank/DDBJ whole genome shotgun (WGS) entry which is preliminary data.</text>
</comment>
<reference evidence="3" key="1">
    <citation type="submission" date="2016-09" db="EMBL/GenBank/DDBJ databases">
        <authorList>
            <person name="Gulvik C.A."/>
        </authorList>
    </citation>
    <scope>NUCLEOTIDE SEQUENCE [LARGE SCALE GENOMIC DNA]</scope>
    <source>
        <strain evidence="3">LMG 8895</strain>
    </source>
</reference>
<evidence type="ECO:0000259" key="1">
    <source>
        <dbReference type="PROSITE" id="PS51071"/>
    </source>
</evidence>
<dbReference type="PROSITE" id="PS51071">
    <property type="entry name" value="HTH_RPIR"/>
    <property type="match status" value="1"/>
</dbReference>
<dbReference type="Gene3D" id="1.10.10.10">
    <property type="entry name" value="Winged helix-like DNA-binding domain superfamily/Winged helix DNA-binding domain"/>
    <property type="match status" value="1"/>
</dbReference>
<dbReference type="SUPFAM" id="SSF46689">
    <property type="entry name" value="Homeodomain-like"/>
    <property type="match status" value="1"/>
</dbReference>
<dbReference type="AlphaFoldDB" id="A0A1E5GAP2"/>
<dbReference type="EMBL" id="MIJY01000044">
    <property type="protein sequence ID" value="OEG09774.1"/>
    <property type="molecule type" value="Genomic_DNA"/>
</dbReference>
<dbReference type="PANTHER" id="PTHR30514">
    <property type="entry name" value="GLUCOKINASE"/>
    <property type="match status" value="1"/>
</dbReference>
<name>A0A1E5GAP2_9ENTE</name>
<dbReference type="Gene3D" id="3.40.50.10490">
    <property type="entry name" value="Glucose-6-phosphate isomerase like protein, domain 1"/>
    <property type="match status" value="1"/>
</dbReference>
<dbReference type="InterPro" id="IPR000281">
    <property type="entry name" value="HTH_RpiR"/>
</dbReference>